<evidence type="ECO:0000313" key="3">
    <source>
        <dbReference type="Proteomes" id="UP000887013"/>
    </source>
</evidence>
<keyword evidence="3" id="KW-1185">Reference proteome</keyword>
<dbReference type="AlphaFoldDB" id="A0A8X6USU6"/>
<dbReference type="Proteomes" id="UP000887013">
    <property type="component" value="Unassembled WGS sequence"/>
</dbReference>
<feature type="compositionally biased region" description="Polar residues" evidence="1">
    <location>
        <begin position="54"/>
        <end position="63"/>
    </location>
</feature>
<dbReference type="EMBL" id="BMAW01131409">
    <property type="protein sequence ID" value="GFU39323.1"/>
    <property type="molecule type" value="Genomic_DNA"/>
</dbReference>
<sequence>MASLVPSLSADSCSKVISEVKAFHSSKPKAISGSSITRRIRSVKIHELTVQNDSVSKVASVSTPKDDQKPASVEGYHNENTIKVK</sequence>
<accession>A0A8X6USU6</accession>
<reference evidence="2" key="1">
    <citation type="submission" date="2020-08" db="EMBL/GenBank/DDBJ databases">
        <title>Multicomponent nature underlies the extraordinary mechanical properties of spider dragline silk.</title>
        <authorList>
            <person name="Kono N."/>
            <person name="Nakamura H."/>
            <person name="Mori M."/>
            <person name="Yoshida Y."/>
            <person name="Ohtoshi R."/>
            <person name="Malay A.D."/>
            <person name="Moran D.A.P."/>
            <person name="Tomita M."/>
            <person name="Numata K."/>
            <person name="Arakawa K."/>
        </authorList>
    </citation>
    <scope>NUCLEOTIDE SEQUENCE</scope>
</reference>
<gene>
    <name evidence="2" type="ORF">NPIL_561291</name>
</gene>
<protein>
    <submittedName>
        <fullName evidence="2">Uncharacterized protein</fullName>
    </submittedName>
</protein>
<feature type="region of interest" description="Disordered" evidence="1">
    <location>
        <begin position="54"/>
        <end position="85"/>
    </location>
</feature>
<name>A0A8X6USU6_NEPPI</name>
<proteinExistence type="predicted"/>
<feature type="compositionally biased region" description="Basic and acidic residues" evidence="1">
    <location>
        <begin position="76"/>
        <end position="85"/>
    </location>
</feature>
<organism evidence="2 3">
    <name type="scientific">Nephila pilipes</name>
    <name type="common">Giant wood spider</name>
    <name type="synonym">Nephila maculata</name>
    <dbReference type="NCBI Taxonomy" id="299642"/>
    <lineage>
        <taxon>Eukaryota</taxon>
        <taxon>Metazoa</taxon>
        <taxon>Ecdysozoa</taxon>
        <taxon>Arthropoda</taxon>
        <taxon>Chelicerata</taxon>
        <taxon>Arachnida</taxon>
        <taxon>Araneae</taxon>
        <taxon>Araneomorphae</taxon>
        <taxon>Entelegynae</taxon>
        <taxon>Araneoidea</taxon>
        <taxon>Nephilidae</taxon>
        <taxon>Nephila</taxon>
    </lineage>
</organism>
<evidence type="ECO:0000313" key="2">
    <source>
        <dbReference type="EMBL" id="GFU39323.1"/>
    </source>
</evidence>
<evidence type="ECO:0000256" key="1">
    <source>
        <dbReference type="SAM" id="MobiDB-lite"/>
    </source>
</evidence>
<comment type="caution">
    <text evidence="2">The sequence shown here is derived from an EMBL/GenBank/DDBJ whole genome shotgun (WGS) entry which is preliminary data.</text>
</comment>